<sequence>MNNSDFLSFFPESENNGPADVNAEELALLFNGLNEEVQEQVNSSENEDFGAMLDGIEMLEEMLVETELAGEAALQEMTPLEQETSVMFEGNDLQYEEVDEDNFAPSVLIPPFLRAHEALQEQVVSLGQRLASTEQELLGHQRRASSAENLIQDQAIALTQAQEQLAHTVAELQVYQEACKQQQLQVETLTEQLAASQDLIIAQQNQLHSGEHGNSNEVKIQELRTEINSLKTENEQLKGQITCHNSEVARFEQQLAELTARLQRQQRYALQYKSALEQYLAQPDLLPLEAIGEVVANVTTQSKEVKPWASVGDVLASFTRGSSESASAPVADLTPGLVNFSPSPDKESAGQPSASKKEQKEQRNQTEEVPFSPPVEPAKPVDPIPAIDQLSFAVKEPKPSRRSIDLPGFLPRSTPME</sequence>
<dbReference type="STRING" id="1148.gene:10499272"/>
<organism evidence="3 4">
    <name type="scientific">Synechocystis sp. (strain ATCC 27184 / PCC 6803 / Kazusa)</name>
    <dbReference type="NCBI Taxonomy" id="1111708"/>
    <lineage>
        <taxon>Bacteria</taxon>
        <taxon>Bacillati</taxon>
        <taxon>Cyanobacteriota</taxon>
        <taxon>Cyanophyceae</taxon>
        <taxon>Synechococcales</taxon>
        <taxon>Merismopediaceae</taxon>
        <taxon>Synechocystis</taxon>
    </lineage>
</organism>
<evidence type="ECO:0000313" key="4">
    <source>
        <dbReference type="Proteomes" id="UP000001425"/>
    </source>
</evidence>
<name>P74302_SYNY3</name>
<evidence type="ECO:0000256" key="2">
    <source>
        <dbReference type="SAM" id="MobiDB-lite"/>
    </source>
</evidence>
<dbReference type="KEGG" id="syn:slr0937"/>
<dbReference type="IntAct" id="P74302">
    <property type="interactions" value="4"/>
</dbReference>
<feature type="compositionally biased region" description="Basic and acidic residues" evidence="2">
    <location>
        <begin position="395"/>
        <end position="404"/>
    </location>
</feature>
<dbReference type="PaxDb" id="1148-1653483"/>
<dbReference type="eggNOG" id="COG3206">
    <property type="taxonomic scope" value="Bacteria"/>
</dbReference>
<proteinExistence type="predicted"/>
<feature type="compositionally biased region" description="Basic and acidic residues" evidence="2">
    <location>
        <begin position="355"/>
        <end position="366"/>
    </location>
</feature>
<dbReference type="AlphaFoldDB" id="P74302"/>
<protein>
    <submittedName>
        <fullName evidence="3">Slr0937 protein</fullName>
    </submittedName>
</protein>
<keyword evidence="4" id="KW-1185">Reference proteome</keyword>
<evidence type="ECO:0000313" key="3">
    <source>
        <dbReference type="EMBL" id="BAA18396.1"/>
    </source>
</evidence>
<accession>P74302</accession>
<feature type="coiled-coil region" evidence="1">
    <location>
        <begin position="116"/>
        <end position="268"/>
    </location>
</feature>
<gene>
    <name evidence="3" type="ordered locus">slr0937</name>
</gene>
<dbReference type="EMBL" id="BA000022">
    <property type="protein sequence ID" value="BAA18396.1"/>
    <property type="molecule type" value="Genomic_DNA"/>
</dbReference>
<dbReference type="EnsemblBacteria" id="BAA18396">
    <property type="protein sequence ID" value="BAA18396"/>
    <property type="gene ID" value="BAA18396"/>
</dbReference>
<reference evidence="3 4" key="2">
    <citation type="journal article" date="1996" name="DNA Res.">
        <title>Sequence analysis of the genome of the unicellular cyanobacterium Synechocystis sp. strain PCC6803. II. Sequence determination of the entire genome and assignment of potential protein-coding regions.</title>
        <authorList>
            <person name="Kaneko T."/>
            <person name="Sato S."/>
            <person name="Kotani H."/>
            <person name="Tanaka A."/>
            <person name="Asamizu E."/>
            <person name="Nakamura Y."/>
            <person name="Miyajima N."/>
            <person name="Hirosawa M."/>
            <person name="Sugiura M."/>
            <person name="Sasamoto S."/>
            <person name="Kimura T."/>
            <person name="Hosouchi T."/>
            <person name="Matsuno A."/>
            <person name="Muraki A."/>
            <person name="Nakazaki N."/>
            <person name="Naruo K."/>
            <person name="Okumura S."/>
            <person name="Shimpo S."/>
            <person name="Takeuchi C."/>
            <person name="Wada T."/>
            <person name="Watanabe A."/>
            <person name="Yamada M."/>
            <person name="Yasuda M."/>
            <person name="Tabata S."/>
        </authorList>
    </citation>
    <scope>NUCLEOTIDE SEQUENCE [LARGE SCALE GENOMIC DNA]</scope>
    <source>
        <strain evidence="4">ATCC 27184 / PCC 6803 / Kazusa</strain>
    </source>
</reference>
<dbReference type="InParanoid" id="P74302"/>
<dbReference type="Proteomes" id="UP000001425">
    <property type="component" value="Chromosome"/>
</dbReference>
<evidence type="ECO:0000256" key="1">
    <source>
        <dbReference type="SAM" id="Coils"/>
    </source>
</evidence>
<feature type="compositionally biased region" description="Pro residues" evidence="2">
    <location>
        <begin position="371"/>
        <end position="383"/>
    </location>
</feature>
<feature type="region of interest" description="Disordered" evidence="2">
    <location>
        <begin position="325"/>
        <end position="417"/>
    </location>
</feature>
<reference evidence="3 4" key="1">
    <citation type="journal article" date="1995" name="DNA Res.">
        <title>Sequence analysis of the genome of the unicellular cyanobacterium Synechocystis sp. strain PCC6803. I. Sequence features in the 1 Mb region from map positions 64% to 92% of the genome.</title>
        <authorList>
            <person name="Kaneko T."/>
            <person name="Tanaka A."/>
            <person name="Sato S."/>
            <person name="Kotani H."/>
            <person name="Sazuka T."/>
            <person name="Miyajima N."/>
            <person name="Sugiura M."/>
            <person name="Tabata S."/>
        </authorList>
    </citation>
    <scope>NUCLEOTIDE SEQUENCE [LARGE SCALE GENOMIC DNA]</scope>
    <source>
        <strain evidence="4">ATCC 27184 / PCC 6803 / Kazusa</strain>
    </source>
</reference>
<dbReference type="PIR" id="S76137">
    <property type="entry name" value="S76137"/>
</dbReference>
<keyword evidence="1" id="KW-0175">Coiled coil</keyword>
<dbReference type="PhylomeDB" id="P74302"/>